<dbReference type="SMART" id="SM00020">
    <property type="entry name" value="Tryp_SPc"/>
    <property type="match status" value="1"/>
</dbReference>
<proteinExistence type="predicted"/>
<keyword evidence="9" id="KW-1015">Disulfide bond</keyword>
<name>A0AAN8S839_POLSC</name>
<dbReference type="EMBL" id="JAWJWE010000004">
    <property type="protein sequence ID" value="KAK6636838.1"/>
    <property type="molecule type" value="Genomic_DNA"/>
</dbReference>
<evidence type="ECO:0000256" key="13">
    <source>
        <dbReference type="SAM" id="SignalP"/>
    </source>
</evidence>
<gene>
    <name evidence="15" type="ORF">RUM43_010501</name>
</gene>
<organism evidence="15 16">
    <name type="scientific">Polyplax serrata</name>
    <name type="common">Common mouse louse</name>
    <dbReference type="NCBI Taxonomy" id="468196"/>
    <lineage>
        <taxon>Eukaryota</taxon>
        <taxon>Metazoa</taxon>
        <taxon>Ecdysozoa</taxon>
        <taxon>Arthropoda</taxon>
        <taxon>Hexapoda</taxon>
        <taxon>Insecta</taxon>
        <taxon>Pterygota</taxon>
        <taxon>Neoptera</taxon>
        <taxon>Paraneoptera</taxon>
        <taxon>Psocodea</taxon>
        <taxon>Troctomorpha</taxon>
        <taxon>Phthiraptera</taxon>
        <taxon>Anoplura</taxon>
        <taxon>Polyplacidae</taxon>
        <taxon>Polyplax</taxon>
    </lineage>
</organism>
<dbReference type="GO" id="GO:0042381">
    <property type="term" value="P:hemolymph coagulation"/>
    <property type="evidence" value="ECO:0007669"/>
    <property type="project" value="UniProtKB-KW"/>
</dbReference>
<evidence type="ECO:0000313" key="15">
    <source>
        <dbReference type="EMBL" id="KAK6636838.1"/>
    </source>
</evidence>
<accession>A0AAN8S839</accession>
<keyword evidence="3" id="KW-0768">Sushi</keyword>
<keyword evidence="4 12" id="KW-0645">Protease</keyword>
<dbReference type="FunFam" id="2.40.10.10:FF:000120">
    <property type="entry name" value="Putative serine protease"/>
    <property type="match status" value="1"/>
</dbReference>
<dbReference type="PROSITE" id="PS00135">
    <property type="entry name" value="TRYPSIN_SER"/>
    <property type="match status" value="1"/>
</dbReference>
<comment type="catalytic activity">
    <reaction evidence="10">
        <text>Selective cleavage of 103-Arg-|-Ser-104 and 124-Ile-|-Ile-125 bonds in Limulus clotting factor B to form activated factor B. Cleavage of -Pro-Arg-|-Xaa- bonds in synthetic substrates.</text>
        <dbReference type="EC" id="3.4.21.84"/>
    </reaction>
</comment>
<dbReference type="AlphaFoldDB" id="A0AAN8S839"/>
<comment type="subcellular location">
    <subcellularLocation>
        <location evidence="1">Secreted</location>
    </subcellularLocation>
</comment>
<dbReference type="Pfam" id="PF00089">
    <property type="entry name" value="Trypsin"/>
    <property type="match status" value="1"/>
</dbReference>
<evidence type="ECO:0000256" key="7">
    <source>
        <dbReference type="ARBA" id="ARBA00022820"/>
    </source>
</evidence>
<dbReference type="GO" id="GO:0006508">
    <property type="term" value="P:proteolysis"/>
    <property type="evidence" value="ECO:0007669"/>
    <property type="project" value="UniProtKB-KW"/>
</dbReference>
<keyword evidence="8 12" id="KW-0720">Serine protease</keyword>
<dbReference type="InterPro" id="IPR050127">
    <property type="entry name" value="Serine_Proteases_S1"/>
</dbReference>
<evidence type="ECO:0000313" key="16">
    <source>
        <dbReference type="Proteomes" id="UP001372834"/>
    </source>
</evidence>
<dbReference type="InterPro" id="IPR033116">
    <property type="entry name" value="TRYPSIN_SER"/>
</dbReference>
<keyword evidence="7" id="KW-0353">Hemolymph clotting</keyword>
<dbReference type="PANTHER" id="PTHR24264:SF65">
    <property type="entry name" value="SRCR DOMAIN-CONTAINING PROTEIN"/>
    <property type="match status" value="1"/>
</dbReference>
<dbReference type="CDD" id="cd00190">
    <property type="entry name" value="Tryp_SPc"/>
    <property type="match status" value="1"/>
</dbReference>
<reference evidence="15 16" key="1">
    <citation type="submission" date="2023-10" db="EMBL/GenBank/DDBJ databases">
        <title>Genomes of two closely related lineages of the louse Polyplax serrata with different host specificities.</title>
        <authorList>
            <person name="Martinu J."/>
            <person name="Tarabai H."/>
            <person name="Stefka J."/>
            <person name="Hypsa V."/>
        </authorList>
    </citation>
    <scope>NUCLEOTIDE SEQUENCE [LARGE SCALE GENOMIC DNA]</scope>
    <source>
        <strain evidence="15">HR10_N</strain>
    </source>
</reference>
<evidence type="ECO:0000256" key="6">
    <source>
        <dbReference type="ARBA" id="ARBA00022801"/>
    </source>
</evidence>
<evidence type="ECO:0000256" key="4">
    <source>
        <dbReference type="ARBA" id="ARBA00022670"/>
    </source>
</evidence>
<dbReference type="InterPro" id="IPR018114">
    <property type="entry name" value="TRYPSIN_HIS"/>
</dbReference>
<evidence type="ECO:0000256" key="10">
    <source>
        <dbReference type="ARBA" id="ARBA00052079"/>
    </source>
</evidence>
<evidence type="ECO:0000259" key="14">
    <source>
        <dbReference type="PROSITE" id="PS50240"/>
    </source>
</evidence>
<dbReference type="InterPro" id="IPR001314">
    <property type="entry name" value="Peptidase_S1A"/>
</dbReference>
<dbReference type="PRINTS" id="PR00722">
    <property type="entry name" value="CHYMOTRYPSIN"/>
</dbReference>
<evidence type="ECO:0000256" key="8">
    <source>
        <dbReference type="ARBA" id="ARBA00022825"/>
    </source>
</evidence>
<dbReference type="GO" id="GO:0004252">
    <property type="term" value="F:serine-type endopeptidase activity"/>
    <property type="evidence" value="ECO:0007669"/>
    <property type="project" value="InterPro"/>
</dbReference>
<dbReference type="Gene3D" id="2.40.10.10">
    <property type="entry name" value="Trypsin-like serine proteases"/>
    <property type="match status" value="1"/>
</dbReference>
<dbReference type="SUPFAM" id="SSF50494">
    <property type="entry name" value="Trypsin-like serine proteases"/>
    <property type="match status" value="1"/>
</dbReference>
<evidence type="ECO:0000256" key="11">
    <source>
        <dbReference type="ARBA" id="ARBA00066707"/>
    </source>
</evidence>
<sequence length="374" mass="41262">MVDGTSWYYGLLVILPILQLGFERVECIRALDYDFIAADDLFANRSFVRRNYKSVPEKHMETPPIFTATDSPIGYEVPCGVRGGGTATSTNDLNMEQHRIVGGIKAHPGEKLQMQMSSWPVSSVSSHSSSFCDELQVSLQLISGWFSRHICGGTILSSYWIITAGHCVANLKPQALVVVAGDHDLFRREGTEQRAYVVRIVNGGYSQDNFSTDIALLQLKTPLKLNDKYVSPICLPNPTKQYLPGEFGLVSGWGKLSEGGKLPHILHFVKLPIIAASHCHKLYDTINYGKYINKCQICCGYESGGSDSCQGDSGGPLVCQHSDKRYYLCGIVSWGVGCARPNLPGVYTEVPCYTNWIKSILYNVDNVVSAMPPY</sequence>
<evidence type="ECO:0000256" key="2">
    <source>
        <dbReference type="ARBA" id="ARBA00022525"/>
    </source>
</evidence>
<evidence type="ECO:0000256" key="1">
    <source>
        <dbReference type="ARBA" id="ARBA00004613"/>
    </source>
</evidence>
<protein>
    <recommendedName>
        <fullName evidence="11">limulus clotting factor C</fullName>
        <ecNumber evidence="11">3.4.21.84</ecNumber>
    </recommendedName>
</protein>
<feature type="signal peptide" evidence="13">
    <location>
        <begin position="1"/>
        <end position="27"/>
    </location>
</feature>
<evidence type="ECO:0000256" key="9">
    <source>
        <dbReference type="ARBA" id="ARBA00023157"/>
    </source>
</evidence>
<keyword evidence="5 13" id="KW-0732">Signal</keyword>
<dbReference type="EC" id="3.4.21.84" evidence="11"/>
<dbReference type="InterPro" id="IPR001254">
    <property type="entry name" value="Trypsin_dom"/>
</dbReference>
<feature type="domain" description="Peptidase S1" evidence="14">
    <location>
        <begin position="100"/>
        <end position="362"/>
    </location>
</feature>
<dbReference type="InterPro" id="IPR043504">
    <property type="entry name" value="Peptidase_S1_PA_chymotrypsin"/>
</dbReference>
<evidence type="ECO:0000256" key="3">
    <source>
        <dbReference type="ARBA" id="ARBA00022659"/>
    </source>
</evidence>
<evidence type="ECO:0000256" key="12">
    <source>
        <dbReference type="RuleBase" id="RU363034"/>
    </source>
</evidence>
<dbReference type="Proteomes" id="UP001372834">
    <property type="component" value="Unassembled WGS sequence"/>
</dbReference>
<dbReference type="InterPro" id="IPR009003">
    <property type="entry name" value="Peptidase_S1_PA"/>
</dbReference>
<dbReference type="PROSITE" id="PS00134">
    <property type="entry name" value="TRYPSIN_HIS"/>
    <property type="match status" value="1"/>
</dbReference>
<evidence type="ECO:0000256" key="5">
    <source>
        <dbReference type="ARBA" id="ARBA00022729"/>
    </source>
</evidence>
<dbReference type="GO" id="GO:0005615">
    <property type="term" value="C:extracellular space"/>
    <property type="evidence" value="ECO:0007669"/>
    <property type="project" value="TreeGrafter"/>
</dbReference>
<keyword evidence="2" id="KW-0964">Secreted</keyword>
<keyword evidence="6 12" id="KW-0378">Hydrolase</keyword>
<comment type="caution">
    <text evidence="15">The sequence shown here is derived from an EMBL/GenBank/DDBJ whole genome shotgun (WGS) entry which is preliminary data.</text>
</comment>
<feature type="chain" id="PRO_5042963102" description="limulus clotting factor C" evidence="13">
    <location>
        <begin position="28"/>
        <end position="374"/>
    </location>
</feature>
<dbReference type="PANTHER" id="PTHR24264">
    <property type="entry name" value="TRYPSIN-RELATED"/>
    <property type="match status" value="1"/>
</dbReference>
<dbReference type="PROSITE" id="PS50240">
    <property type="entry name" value="TRYPSIN_DOM"/>
    <property type="match status" value="1"/>
</dbReference>